<protein>
    <submittedName>
        <fullName evidence="1">Uncharacterized protein</fullName>
    </submittedName>
</protein>
<reference evidence="1 2" key="1">
    <citation type="submission" date="2020-07" db="EMBL/GenBank/DDBJ databases">
        <title>Draft whole-genome sequence of Heliobacterium chlorum DSM 3682, type strain.</title>
        <authorList>
            <person name="Kyndt J.A."/>
            <person name="Meyer T.E."/>
            <person name="Imhoff J.F."/>
        </authorList>
    </citation>
    <scope>NUCLEOTIDE SEQUENCE [LARGE SCALE GENOMIC DNA]</scope>
    <source>
        <strain evidence="1 2">DSM 3682</strain>
    </source>
</reference>
<organism evidence="1 2">
    <name type="scientific">Heliobacterium chlorum</name>
    <dbReference type="NCBI Taxonomy" id="2698"/>
    <lineage>
        <taxon>Bacteria</taxon>
        <taxon>Bacillati</taxon>
        <taxon>Bacillota</taxon>
        <taxon>Clostridia</taxon>
        <taxon>Eubacteriales</taxon>
        <taxon>Heliobacteriaceae</taxon>
        <taxon>Heliobacterium</taxon>
    </lineage>
</organism>
<dbReference type="EMBL" id="JACVHF010000017">
    <property type="protein sequence ID" value="MBC9785677.1"/>
    <property type="molecule type" value="Genomic_DNA"/>
</dbReference>
<dbReference type="Proteomes" id="UP000617402">
    <property type="component" value="Unassembled WGS sequence"/>
</dbReference>
<name>A0ABR7T6G7_HELCL</name>
<comment type="caution">
    <text evidence="1">The sequence shown here is derived from an EMBL/GenBank/DDBJ whole genome shotgun (WGS) entry which is preliminary data.</text>
</comment>
<sequence length="84" mass="9685">MFLKPKDAQVVNDLREITEYQLEEMNEIVSSAIQEKSQLMFQLRNGKQILCVPLKGRMGKLSVSTERGEREILFTDIVDVQKIS</sequence>
<gene>
    <name evidence="1" type="ORF">H1S01_14390</name>
</gene>
<evidence type="ECO:0000313" key="2">
    <source>
        <dbReference type="Proteomes" id="UP000617402"/>
    </source>
</evidence>
<evidence type="ECO:0000313" key="1">
    <source>
        <dbReference type="EMBL" id="MBC9785677.1"/>
    </source>
</evidence>
<dbReference type="RefSeq" id="WP_188041120.1">
    <property type="nucleotide sequence ID" value="NZ_JACVHF010000017.1"/>
</dbReference>
<accession>A0ABR7T6G7</accession>
<proteinExistence type="predicted"/>
<keyword evidence="2" id="KW-1185">Reference proteome</keyword>